<proteinExistence type="predicted"/>
<evidence type="ECO:0000313" key="2">
    <source>
        <dbReference type="EMBL" id="KKI99703.1"/>
    </source>
</evidence>
<comment type="caution">
    <text evidence="2">The sequence shown here is derived from an EMBL/GenBank/DDBJ whole genome shotgun (WGS) entry which is preliminary data.</text>
</comment>
<sequence length="325" mass="35264">MNPVTPSPKPSVSLIRAHSYDRPHLDRSLLDLLEPLGGMEHFVKPGNRVLLKPNLLTGARPTKECVTRIEWVAAVARLVQAVGGKPFLGDSPAFGSALGVARANGYGPLLAELGIPVVEFQGKRYPTDNPDFNHLRLSKEAMEADVVINLPKVKSHMQLTVTLGVKNLFGCVPGKMKAWWHMEAGKDRERFGLMLVETARAIDPDLTLIDGILGHEGNGPSGGEPRELGLLGASSHVFALDRALVSVLGVDPAQVPTIVASQSLGLCSDVSAIEFPRLTPAEVQVSDWQLPTNLLPIDFGAPRVLKSTFKHLYIRFIKEPMGAYR</sequence>
<evidence type="ECO:0000313" key="3">
    <source>
        <dbReference type="Proteomes" id="UP000034681"/>
    </source>
</evidence>
<dbReference type="EMBL" id="AJTX02000004">
    <property type="protein sequence ID" value="KKI99703.1"/>
    <property type="molecule type" value="Genomic_DNA"/>
</dbReference>
<reference evidence="2" key="1">
    <citation type="submission" date="2012-04" db="EMBL/GenBank/DDBJ databases">
        <authorList>
            <person name="Borisov I.G."/>
            <person name="Ivanikova N.V."/>
            <person name="Pinevich A.V."/>
        </authorList>
    </citation>
    <scope>NUCLEOTIDE SEQUENCE</scope>
    <source>
        <strain evidence="2">CALU 1027</strain>
    </source>
</reference>
<dbReference type="Proteomes" id="UP000034681">
    <property type="component" value="Unassembled WGS sequence"/>
</dbReference>
<gene>
    <name evidence="2" type="ORF">PROH_07410</name>
</gene>
<dbReference type="Pfam" id="PF04015">
    <property type="entry name" value="DUF362"/>
    <property type="match status" value="1"/>
</dbReference>
<dbReference type="InterPro" id="IPR007160">
    <property type="entry name" value="DUF362"/>
</dbReference>
<dbReference type="RefSeq" id="WP_017710919.1">
    <property type="nucleotide sequence ID" value="NZ_KB235933.1"/>
</dbReference>
<protein>
    <submittedName>
        <fullName evidence="2">Thylakoid-associated protein</fullName>
    </submittedName>
</protein>
<name>A0A0M2PYE5_PROHO</name>
<accession>A0A0M2PYE5</accession>
<feature type="domain" description="DUF362" evidence="1">
    <location>
        <begin position="49"/>
        <end position="245"/>
    </location>
</feature>
<dbReference type="STRING" id="317619.GCA_000332315_00220"/>
<dbReference type="eggNOG" id="COG2006">
    <property type="taxonomic scope" value="Bacteria"/>
</dbReference>
<organism evidence="2 3">
    <name type="scientific">Prochlorothrix hollandica PCC 9006 = CALU 1027</name>
    <dbReference type="NCBI Taxonomy" id="317619"/>
    <lineage>
        <taxon>Bacteria</taxon>
        <taxon>Bacillati</taxon>
        <taxon>Cyanobacteriota</taxon>
        <taxon>Cyanophyceae</taxon>
        <taxon>Prochlorotrichales</taxon>
        <taxon>Prochlorotrichaceae</taxon>
        <taxon>Prochlorothrix</taxon>
    </lineage>
</organism>
<evidence type="ECO:0000259" key="1">
    <source>
        <dbReference type="Pfam" id="PF04015"/>
    </source>
</evidence>
<dbReference type="AlphaFoldDB" id="A0A0M2PYE5"/>
<keyword evidence="3" id="KW-1185">Reference proteome</keyword>
<dbReference type="OrthoDB" id="9807879at2"/>